<evidence type="ECO:0000313" key="2">
    <source>
        <dbReference type="EMBL" id="KAH7126091.1"/>
    </source>
</evidence>
<proteinExistence type="predicted"/>
<accession>A0A9P9IMT2</accession>
<dbReference type="OrthoDB" id="5065314at2759"/>
<comment type="caution">
    <text evidence="2">The sequence shown here is derived from an EMBL/GenBank/DDBJ whole genome shotgun (WGS) entry which is preliminary data.</text>
</comment>
<feature type="chain" id="PRO_5040399562" evidence="1">
    <location>
        <begin position="21"/>
        <end position="200"/>
    </location>
</feature>
<dbReference type="AlphaFoldDB" id="A0A9P9IMT2"/>
<protein>
    <submittedName>
        <fullName evidence="2">Uncharacterized protein</fullName>
    </submittedName>
</protein>
<dbReference type="SUPFAM" id="SSF49785">
    <property type="entry name" value="Galactose-binding domain-like"/>
    <property type="match status" value="1"/>
</dbReference>
<dbReference type="Proteomes" id="UP000738349">
    <property type="component" value="Unassembled WGS sequence"/>
</dbReference>
<feature type="signal peptide" evidence="1">
    <location>
        <begin position="1"/>
        <end position="20"/>
    </location>
</feature>
<evidence type="ECO:0000256" key="1">
    <source>
        <dbReference type="SAM" id="SignalP"/>
    </source>
</evidence>
<dbReference type="InterPro" id="IPR008979">
    <property type="entry name" value="Galactose-bd-like_sf"/>
</dbReference>
<evidence type="ECO:0000313" key="3">
    <source>
        <dbReference type="Proteomes" id="UP000738349"/>
    </source>
</evidence>
<keyword evidence="3" id="KW-1185">Reference proteome</keyword>
<reference evidence="2" key="1">
    <citation type="journal article" date="2021" name="Nat. Commun.">
        <title>Genetic determinants of endophytism in the Arabidopsis root mycobiome.</title>
        <authorList>
            <person name="Mesny F."/>
            <person name="Miyauchi S."/>
            <person name="Thiergart T."/>
            <person name="Pickel B."/>
            <person name="Atanasova L."/>
            <person name="Karlsson M."/>
            <person name="Huettel B."/>
            <person name="Barry K.W."/>
            <person name="Haridas S."/>
            <person name="Chen C."/>
            <person name="Bauer D."/>
            <person name="Andreopoulos W."/>
            <person name="Pangilinan J."/>
            <person name="LaButti K."/>
            <person name="Riley R."/>
            <person name="Lipzen A."/>
            <person name="Clum A."/>
            <person name="Drula E."/>
            <person name="Henrissat B."/>
            <person name="Kohler A."/>
            <person name="Grigoriev I.V."/>
            <person name="Martin F.M."/>
            <person name="Hacquard S."/>
        </authorList>
    </citation>
    <scope>NUCLEOTIDE SEQUENCE</scope>
    <source>
        <strain evidence="2">MPI-CAGE-AT-0147</strain>
    </source>
</reference>
<sequence>MFSSLKAITTLGLLALGSVAAPIEVGPENLVLSLDFTDRNFDNWYMKNDGCEFFLNVVNALWANDIVDPCLRIGEVSGTVGVGQSIVKYKPKFNLELGETYQLEFSARSTFIDAGGVAGKGFGDNFGDFLQFAVFNANGNIFSAWPGKGINVAPEWFKWHWKFTITSGQEGPAYFGLIAHPSGKEIDWYLDDISIIKAPK</sequence>
<name>A0A9P9IMT2_9HYPO</name>
<dbReference type="EMBL" id="JAGMUV010000020">
    <property type="protein sequence ID" value="KAH7126091.1"/>
    <property type="molecule type" value="Genomic_DNA"/>
</dbReference>
<organism evidence="2 3">
    <name type="scientific">Dactylonectria macrodidyma</name>
    <dbReference type="NCBI Taxonomy" id="307937"/>
    <lineage>
        <taxon>Eukaryota</taxon>
        <taxon>Fungi</taxon>
        <taxon>Dikarya</taxon>
        <taxon>Ascomycota</taxon>
        <taxon>Pezizomycotina</taxon>
        <taxon>Sordariomycetes</taxon>
        <taxon>Hypocreomycetidae</taxon>
        <taxon>Hypocreales</taxon>
        <taxon>Nectriaceae</taxon>
        <taxon>Dactylonectria</taxon>
    </lineage>
</organism>
<gene>
    <name evidence="2" type="ORF">EDB81DRAFT_910924</name>
</gene>
<keyword evidence="1" id="KW-0732">Signal</keyword>
<dbReference type="Gene3D" id="2.60.120.260">
    <property type="entry name" value="Galactose-binding domain-like"/>
    <property type="match status" value="1"/>
</dbReference>